<dbReference type="InterPro" id="IPR010559">
    <property type="entry name" value="Sig_transdc_His_kin_internal"/>
</dbReference>
<dbReference type="Gene3D" id="3.30.565.10">
    <property type="entry name" value="Histidine kinase-like ATPase, C-terminal domain"/>
    <property type="match status" value="1"/>
</dbReference>
<feature type="transmembrane region" description="Helical" evidence="1">
    <location>
        <begin position="12"/>
        <end position="30"/>
    </location>
</feature>
<name>K2P3K2_9FLAO</name>
<protein>
    <submittedName>
        <fullName evidence="3">Signal transduction histidine kinase LytS</fullName>
    </submittedName>
</protein>
<reference evidence="3 4" key="1">
    <citation type="journal article" date="2012" name="J. Bacteriol.">
        <title>Genome Sequence of Galbibacter marinum Type Strain ck-I2-15.</title>
        <authorList>
            <person name="Lai Q."/>
            <person name="Li C."/>
            <person name="Shao Z."/>
        </authorList>
    </citation>
    <scope>NUCLEOTIDE SEQUENCE [LARGE SCALE GENOMIC DNA]</scope>
    <source>
        <strain evidence="4">ck-I2-15</strain>
    </source>
</reference>
<keyword evidence="1" id="KW-1133">Transmembrane helix</keyword>
<dbReference type="AlphaFoldDB" id="K2P3K2"/>
<evidence type="ECO:0000256" key="1">
    <source>
        <dbReference type="SAM" id="Phobius"/>
    </source>
</evidence>
<evidence type="ECO:0000313" key="3">
    <source>
        <dbReference type="EMBL" id="EKF55643.1"/>
    </source>
</evidence>
<feature type="transmembrane region" description="Helical" evidence="1">
    <location>
        <begin position="77"/>
        <end position="100"/>
    </location>
</feature>
<dbReference type="PATRIC" id="fig|555500.3.peg.1409"/>
<dbReference type="Proteomes" id="UP000007364">
    <property type="component" value="Unassembled WGS sequence"/>
</dbReference>
<dbReference type="InterPro" id="IPR036890">
    <property type="entry name" value="HATPase_C_sf"/>
</dbReference>
<dbReference type="PANTHER" id="PTHR34220">
    <property type="entry name" value="SENSOR HISTIDINE KINASE YPDA"/>
    <property type="match status" value="1"/>
</dbReference>
<dbReference type="EMBL" id="AMSG01000006">
    <property type="protein sequence ID" value="EKF55643.1"/>
    <property type="molecule type" value="Genomic_DNA"/>
</dbReference>
<organism evidence="3 4">
    <name type="scientific">Galbibacter marinus</name>
    <dbReference type="NCBI Taxonomy" id="555500"/>
    <lineage>
        <taxon>Bacteria</taxon>
        <taxon>Pseudomonadati</taxon>
        <taxon>Bacteroidota</taxon>
        <taxon>Flavobacteriia</taxon>
        <taxon>Flavobacteriales</taxon>
        <taxon>Flavobacteriaceae</taxon>
        <taxon>Galbibacter</taxon>
    </lineage>
</organism>
<dbReference type="STRING" id="555500.I215_06802"/>
<proteinExistence type="predicted"/>
<keyword evidence="3" id="KW-0808">Transferase</keyword>
<dbReference type="eggNOG" id="COG2972">
    <property type="taxonomic scope" value="Bacteria"/>
</dbReference>
<keyword evidence="1" id="KW-0812">Transmembrane</keyword>
<keyword evidence="4" id="KW-1185">Reference proteome</keyword>
<keyword evidence="1" id="KW-0472">Membrane</keyword>
<dbReference type="Pfam" id="PF06580">
    <property type="entry name" value="His_kinase"/>
    <property type="match status" value="1"/>
</dbReference>
<keyword evidence="3" id="KW-0418">Kinase</keyword>
<dbReference type="PANTHER" id="PTHR34220:SF7">
    <property type="entry name" value="SENSOR HISTIDINE KINASE YPDA"/>
    <property type="match status" value="1"/>
</dbReference>
<dbReference type="GO" id="GO:0000155">
    <property type="term" value="F:phosphorelay sensor kinase activity"/>
    <property type="evidence" value="ECO:0007669"/>
    <property type="project" value="InterPro"/>
</dbReference>
<feature type="transmembrane region" description="Helical" evidence="1">
    <location>
        <begin position="120"/>
        <end position="141"/>
    </location>
</feature>
<feature type="domain" description="Signal transduction histidine kinase internal region" evidence="2">
    <location>
        <begin position="160"/>
        <end position="239"/>
    </location>
</feature>
<dbReference type="SUPFAM" id="SSF55874">
    <property type="entry name" value="ATPase domain of HSP90 chaperone/DNA topoisomerase II/histidine kinase"/>
    <property type="match status" value="1"/>
</dbReference>
<accession>K2P3K2</accession>
<gene>
    <name evidence="3" type="ORF">I215_06802</name>
</gene>
<evidence type="ECO:0000313" key="4">
    <source>
        <dbReference type="Proteomes" id="UP000007364"/>
    </source>
</evidence>
<sequence>MNKLGTIARNTITFKYHFFFWVCYFLINLVRWGSYFNDYSYSLKSNLVEFPLHILIVYFNIYYLIPKFLLKRKYFTYFSVLLLALGVHYSVRTGLNFYLVSKDIWPEAIGVQKPFSFNHILAVCIGELYVLSLTAAIKFTVEFLNERTKNRELRELQYQTELKYLKAQMQPHFFFNTLNNLYALTLKGSQTASNVVLRLSDFMKYVIYDAKKSEVSLVKEIEYIDNYIALEKLRHGENFEAEIGISGNIDDVLVPPLLFLPLVENAFKHGVKTKDDQNITVDFETRDKQLIFTIKNYFDSGQKQQTPGGIGLVNLKRRLEMLYGDRYSFTNQLHKNQYVVTLIIPIA</sequence>
<feature type="transmembrane region" description="Helical" evidence="1">
    <location>
        <begin position="50"/>
        <end position="70"/>
    </location>
</feature>
<dbReference type="InterPro" id="IPR050640">
    <property type="entry name" value="Bact_2-comp_sensor_kinase"/>
</dbReference>
<comment type="caution">
    <text evidence="3">The sequence shown here is derived from an EMBL/GenBank/DDBJ whole genome shotgun (WGS) entry which is preliminary data.</text>
</comment>
<dbReference type="GO" id="GO:0016020">
    <property type="term" value="C:membrane"/>
    <property type="evidence" value="ECO:0007669"/>
    <property type="project" value="InterPro"/>
</dbReference>
<evidence type="ECO:0000259" key="2">
    <source>
        <dbReference type="Pfam" id="PF06580"/>
    </source>
</evidence>
<dbReference type="OrthoDB" id="9809908at2"/>